<evidence type="ECO:0000256" key="1">
    <source>
        <dbReference type="SAM" id="Phobius"/>
    </source>
</evidence>
<dbReference type="Proteomes" id="UP000249634">
    <property type="component" value="Chromosome 1"/>
</dbReference>
<feature type="transmembrane region" description="Helical" evidence="1">
    <location>
        <begin position="68"/>
        <end position="88"/>
    </location>
</feature>
<dbReference type="AlphaFoldDB" id="A0A2U2M3M0"/>
<sequence>MLSILYFFLGTSLGSFIGLICDRFPEKSIIFPRSHCNQCGHPLRFFEMIPILSQLFLRFKCRLCQSSIPYRYLFLELFCGGILLLYFYNYLDFGRTYLLFFSLCLTIFDLKNKSYPLLIWILGTLPLLCLGNHYLTFSLGISLAVLSYIKRLNIGEGDFLYLASVSLIFPFSKILIAIELACSFGLMYFLVRKNPNETVAFVPFLFISVLILTFM</sequence>
<dbReference type="EMBL" id="LS483339">
    <property type="protein sequence ID" value="SQF24775.1"/>
    <property type="molecule type" value="Genomic_DNA"/>
</dbReference>
<evidence type="ECO:0000313" key="5">
    <source>
        <dbReference type="Proteomes" id="UP000249634"/>
    </source>
</evidence>
<reference evidence="3 6" key="2">
    <citation type="submission" date="2020-06" db="EMBL/GenBank/DDBJ databases">
        <authorList>
            <person name="Chuat V."/>
        </authorList>
    </citation>
    <scope>NUCLEOTIDE SEQUENCE [LARGE SCALE GENOMIC DNA]</scope>
    <source>
        <strain evidence="3">STH_CIRM_1046</strain>
    </source>
</reference>
<dbReference type="InterPro" id="IPR050882">
    <property type="entry name" value="Prepilin_peptidase/N-MTase"/>
</dbReference>
<evidence type="ECO:0000313" key="3">
    <source>
        <dbReference type="EMBL" id="CAD0155086.1"/>
    </source>
</evidence>
<dbReference type="EMBL" id="LR822030">
    <property type="protein sequence ID" value="CAD0155086.1"/>
    <property type="molecule type" value="Genomic_DNA"/>
</dbReference>
<name>A0A2U2M3M0_STRTR</name>
<dbReference type="InterPro" id="IPR010627">
    <property type="entry name" value="Prepilin_pept_A24_N"/>
</dbReference>
<organism evidence="4 5">
    <name type="scientific">Streptococcus thermophilus</name>
    <dbReference type="NCBI Taxonomy" id="1308"/>
    <lineage>
        <taxon>Bacteria</taxon>
        <taxon>Bacillati</taxon>
        <taxon>Bacillota</taxon>
        <taxon>Bacilli</taxon>
        <taxon>Lactobacillales</taxon>
        <taxon>Streptococcaceae</taxon>
        <taxon>Streptococcus</taxon>
    </lineage>
</organism>
<gene>
    <name evidence="4" type="primary">pilD</name>
    <name evidence="4" type="ORF">NCTC12958_00968</name>
    <name evidence="3" type="ORF">STHERMO_0785</name>
</gene>
<evidence type="ECO:0000313" key="4">
    <source>
        <dbReference type="EMBL" id="SQF24775.1"/>
    </source>
</evidence>
<feature type="transmembrane region" description="Helical" evidence="1">
    <location>
        <begin position="161"/>
        <end position="191"/>
    </location>
</feature>
<dbReference type="Proteomes" id="UP000509120">
    <property type="component" value="Chromosome"/>
</dbReference>
<feature type="domain" description="Prepilin peptidase A24 N-terminal" evidence="2">
    <location>
        <begin position="9"/>
        <end position="89"/>
    </location>
</feature>
<dbReference type="Pfam" id="PF06750">
    <property type="entry name" value="A24_N_bact"/>
    <property type="match status" value="1"/>
</dbReference>
<evidence type="ECO:0000313" key="6">
    <source>
        <dbReference type="Proteomes" id="UP000509120"/>
    </source>
</evidence>
<feature type="transmembrane region" description="Helical" evidence="1">
    <location>
        <begin position="117"/>
        <end position="149"/>
    </location>
</feature>
<dbReference type="GO" id="GO:0006465">
    <property type="term" value="P:signal peptide processing"/>
    <property type="evidence" value="ECO:0007669"/>
    <property type="project" value="TreeGrafter"/>
</dbReference>
<protein>
    <submittedName>
        <fullName evidence="3 4">Prepilin peptidase</fullName>
    </submittedName>
</protein>
<feature type="transmembrane region" description="Helical" evidence="1">
    <location>
        <begin position="198"/>
        <end position="214"/>
    </location>
</feature>
<evidence type="ECO:0000259" key="2">
    <source>
        <dbReference type="Pfam" id="PF06750"/>
    </source>
</evidence>
<dbReference type="PANTHER" id="PTHR30487:SF0">
    <property type="entry name" value="PREPILIN LEADER PEPTIDASE_N-METHYLTRANSFERASE-RELATED"/>
    <property type="match status" value="1"/>
</dbReference>
<reference evidence="4 5" key="1">
    <citation type="submission" date="2018-06" db="EMBL/GenBank/DDBJ databases">
        <authorList>
            <consortium name="Pathogen Informatics"/>
            <person name="Doyle S."/>
        </authorList>
    </citation>
    <scope>NUCLEOTIDE SEQUENCE [LARGE SCALE GENOMIC DNA]</scope>
    <source>
        <strain evidence="4 5">NCTC12958</strain>
    </source>
</reference>
<dbReference type="RefSeq" id="WP_014608171.1">
    <property type="nucleotide sequence ID" value="NZ_BPPS01000017.1"/>
</dbReference>
<dbReference type="PANTHER" id="PTHR30487">
    <property type="entry name" value="TYPE 4 PREPILIN-LIKE PROTEINS LEADER PEPTIDE-PROCESSING ENZYME"/>
    <property type="match status" value="1"/>
</dbReference>
<accession>A0A2U2M3M0</accession>
<feature type="transmembrane region" description="Helical" evidence="1">
    <location>
        <begin position="6"/>
        <end position="24"/>
    </location>
</feature>
<proteinExistence type="predicted"/>
<keyword evidence="1" id="KW-1133">Transmembrane helix</keyword>
<dbReference type="GO" id="GO:0004190">
    <property type="term" value="F:aspartic-type endopeptidase activity"/>
    <property type="evidence" value="ECO:0007669"/>
    <property type="project" value="TreeGrafter"/>
</dbReference>
<keyword evidence="1" id="KW-0812">Transmembrane</keyword>
<keyword evidence="1" id="KW-0472">Membrane</keyword>
<dbReference type="GO" id="GO:0005886">
    <property type="term" value="C:plasma membrane"/>
    <property type="evidence" value="ECO:0007669"/>
    <property type="project" value="TreeGrafter"/>
</dbReference>